<protein>
    <submittedName>
        <fullName evidence="1">Conserved domain protein</fullName>
    </submittedName>
</protein>
<dbReference type="eggNOG" id="ENOG50337J0">
    <property type="taxonomic scope" value="Bacteria"/>
</dbReference>
<proteinExistence type="predicted"/>
<dbReference type="Proteomes" id="UP000010138">
    <property type="component" value="Unassembled WGS sequence"/>
</dbReference>
<dbReference type="OrthoDB" id="2050439at2"/>
<evidence type="ECO:0000313" key="1">
    <source>
        <dbReference type="EMBL" id="EGL87761.1"/>
    </source>
</evidence>
<dbReference type="NCBIfam" id="NF038353">
    <property type="entry name" value="FxLYD_dom"/>
    <property type="match status" value="1"/>
</dbReference>
<organism evidence="1 2">
    <name type="scientific">Streptococcus infantis SK1076</name>
    <dbReference type="NCBI Taxonomy" id="1005705"/>
    <lineage>
        <taxon>Bacteria</taxon>
        <taxon>Bacillati</taxon>
        <taxon>Bacillota</taxon>
        <taxon>Bacilli</taxon>
        <taxon>Lactobacillales</taxon>
        <taxon>Streptococcaceae</taxon>
        <taxon>Streptococcus</taxon>
    </lineage>
</organism>
<accession>F5VYN4</accession>
<name>F5VYN4_9STRE</name>
<dbReference type="AlphaFoldDB" id="F5VYN4"/>
<dbReference type="InterPro" id="IPR047676">
    <property type="entry name" value="FxLYD_dom"/>
</dbReference>
<reference evidence="1 2" key="1">
    <citation type="submission" date="2011-04" db="EMBL/GenBank/DDBJ databases">
        <authorList>
            <person name="Durkin A.S."/>
            <person name="Radune D."/>
            <person name="Hostetler J."/>
            <person name="Torralba M."/>
            <person name="Gillis M."/>
            <person name="Methe B."/>
            <person name="Sutton G."/>
            <person name="Nelson K.E."/>
        </authorList>
    </citation>
    <scope>NUCLEOTIDE SEQUENCE [LARGE SCALE GENOMIC DNA]</scope>
    <source>
        <strain evidence="1 2">SK1076</strain>
    </source>
</reference>
<gene>
    <name evidence="1" type="ORF">HMPREF9967_0012</name>
</gene>
<comment type="caution">
    <text evidence="1">The sequence shown here is derived from an EMBL/GenBank/DDBJ whole genome shotgun (WGS) entry which is preliminary data.</text>
</comment>
<sequence length="264" mass="31551">MGKKLLGVVSILLLMLLLIFNASKNNNNTYDNEFLTSLAKGLDKRWEFVAKRDYDKESLKNYRICVDYELNELKKYKNREFENPELKKLADTYIDVLKNEKETAINRKYLDRIFRNEWNKLQYKRYELLLDINSISEIPVQDKNSLNNILRSGEAVKEFNRVYGILVDTFDAKNFVVEEVEDGSEKEKRYVGNFENTTGHRINYIDINISFYDENDKIYSGFKFETRYLWENGTKQSFEFSIPDSDKRFKYFKVNLGENSFRYK</sequence>
<evidence type="ECO:0000313" key="2">
    <source>
        <dbReference type="Proteomes" id="UP000010138"/>
    </source>
</evidence>
<dbReference type="RefSeq" id="WP_006149966.1">
    <property type="nucleotide sequence ID" value="NZ_AFNN01000006.1"/>
</dbReference>
<dbReference type="EMBL" id="AFNN01000006">
    <property type="protein sequence ID" value="EGL87761.1"/>
    <property type="molecule type" value="Genomic_DNA"/>
</dbReference>